<accession>A0A382P7G6</accession>
<gene>
    <name evidence="4" type="ORF">METZ01_LOCUS320645</name>
</gene>
<name>A0A382P7G6_9ZZZZ</name>
<sequence length="60" mass="6356">MVHGFAAEQGVDRVKKINVRLGALSAMTRALHFCFGSASKGTACEGAVLNIEEIPLTVHC</sequence>
<proteinExistence type="predicted"/>
<keyword evidence="1" id="KW-0533">Nickel</keyword>
<feature type="non-terminal residue" evidence="4">
    <location>
        <position position="60"/>
    </location>
</feature>
<evidence type="ECO:0000313" key="4">
    <source>
        <dbReference type="EMBL" id="SVC67791.1"/>
    </source>
</evidence>
<dbReference type="AlphaFoldDB" id="A0A382P7G6"/>
<evidence type="ECO:0000256" key="3">
    <source>
        <dbReference type="ARBA" id="ARBA00022833"/>
    </source>
</evidence>
<evidence type="ECO:0000256" key="2">
    <source>
        <dbReference type="ARBA" id="ARBA00022723"/>
    </source>
</evidence>
<keyword evidence="2" id="KW-0479">Metal-binding</keyword>
<dbReference type="GO" id="GO:0051604">
    <property type="term" value="P:protein maturation"/>
    <property type="evidence" value="ECO:0007669"/>
    <property type="project" value="InterPro"/>
</dbReference>
<dbReference type="EMBL" id="UINC01104553">
    <property type="protein sequence ID" value="SVC67791.1"/>
    <property type="molecule type" value="Genomic_DNA"/>
</dbReference>
<dbReference type="Gene3D" id="3.30.2320.50">
    <property type="match status" value="1"/>
</dbReference>
<evidence type="ECO:0000256" key="1">
    <source>
        <dbReference type="ARBA" id="ARBA00022596"/>
    </source>
</evidence>
<dbReference type="Pfam" id="PF01155">
    <property type="entry name" value="HypA"/>
    <property type="match status" value="1"/>
</dbReference>
<reference evidence="4" key="1">
    <citation type="submission" date="2018-05" db="EMBL/GenBank/DDBJ databases">
        <authorList>
            <person name="Lanie J.A."/>
            <person name="Ng W.-L."/>
            <person name="Kazmierczak K.M."/>
            <person name="Andrzejewski T.M."/>
            <person name="Davidsen T.M."/>
            <person name="Wayne K.J."/>
            <person name="Tettelin H."/>
            <person name="Glass J.I."/>
            <person name="Rusch D."/>
            <person name="Podicherti R."/>
            <person name="Tsui H.-C.T."/>
            <person name="Winkler M.E."/>
        </authorList>
    </citation>
    <scope>NUCLEOTIDE SEQUENCE</scope>
</reference>
<dbReference type="GO" id="GO:0016151">
    <property type="term" value="F:nickel cation binding"/>
    <property type="evidence" value="ECO:0007669"/>
    <property type="project" value="InterPro"/>
</dbReference>
<dbReference type="InterPro" id="IPR000688">
    <property type="entry name" value="HypA/HybF"/>
</dbReference>
<keyword evidence="3" id="KW-0862">Zinc</keyword>
<protein>
    <submittedName>
        <fullName evidence="4">Uncharacterized protein</fullName>
    </submittedName>
</protein>
<organism evidence="4">
    <name type="scientific">marine metagenome</name>
    <dbReference type="NCBI Taxonomy" id="408172"/>
    <lineage>
        <taxon>unclassified sequences</taxon>
        <taxon>metagenomes</taxon>
        <taxon>ecological metagenomes</taxon>
    </lineage>
</organism>